<evidence type="ECO:0000313" key="2">
    <source>
        <dbReference type="Proteomes" id="UP001157353"/>
    </source>
</evidence>
<evidence type="ECO:0000313" key="1">
    <source>
        <dbReference type="EMBL" id="GLS90111.1"/>
    </source>
</evidence>
<organism evidence="1 2">
    <name type="scientific">Psychromonas marina</name>
    <dbReference type="NCBI Taxonomy" id="88364"/>
    <lineage>
        <taxon>Bacteria</taxon>
        <taxon>Pseudomonadati</taxon>
        <taxon>Pseudomonadota</taxon>
        <taxon>Gammaproteobacteria</taxon>
        <taxon>Alteromonadales</taxon>
        <taxon>Psychromonadaceae</taxon>
        <taxon>Psychromonas</taxon>
    </lineage>
</organism>
<dbReference type="RefSeq" id="WP_284203236.1">
    <property type="nucleotide sequence ID" value="NZ_BSPQ01000002.1"/>
</dbReference>
<dbReference type="Gene3D" id="3.40.30.10">
    <property type="entry name" value="Glutaredoxin"/>
    <property type="match status" value="1"/>
</dbReference>
<comment type="caution">
    <text evidence="1">The sequence shown here is derived from an EMBL/GenBank/DDBJ whole genome shotgun (WGS) entry which is preliminary data.</text>
</comment>
<keyword evidence="2" id="KW-1185">Reference proteome</keyword>
<gene>
    <name evidence="1" type="ORF">GCM10007916_11780</name>
</gene>
<reference evidence="2" key="1">
    <citation type="journal article" date="2019" name="Int. J. Syst. Evol. Microbiol.">
        <title>The Global Catalogue of Microorganisms (GCM) 10K type strain sequencing project: providing services to taxonomists for standard genome sequencing and annotation.</title>
        <authorList>
            <consortium name="The Broad Institute Genomics Platform"/>
            <consortium name="The Broad Institute Genome Sequencing Center for Infectious Disease"/>
            <person name="Wu L."/>
            <person name="Ma J."/>
        </authorList>
    </citation>
    <scope>NUCLEOTIDE SEQUENCE [LARGE SCALE GENOMIC DNA]</scope>
    <source>
        <strain evidence="2">NBRC 103166</strain>
    </source>
</reference>
<dbReference type="Proteomes" id="UP001157353">
    <property type="component" value="Unassembled WGS sequence"/>
</dbReference>
<dbReference type="InterPro" id="IPR036249">
    <property type="entry name" value="Thioredoxin-like_sf"/>
</dbReference>
<accession>A0ABQ6DY72</accession>
<sequence length="89" mass="10243">MNIHPEYFIYGFGNCMGCELAKTLCDNNDKQYVFINIKEDKKAKQLLGKLSKSRGWKMGEIQIPAVYKRSLLTDGNSFTFEYIGNHQSL</sequence>
<dbReference type="SUPFAM" id="SSF52833">
    <property type="entry name" value="Thioredoxin-like"/>
    <property type="match status" value="1"/>
</dbReference>
<dbReference type="EMBL" id="BSPQ01000002">
    <property type="protein sequence ID" value="GLS90111.1"/>
    <property type="molecule type" value="Genomic_DNA"/>
</dbReference>
<name>A0ABQ6DY72_9GAMM</name>
<protein>
    <submittedName>
        <fullName evidence="1">Uncharacterized protein</fullName>
    </submittedName>
</protein>
<proteinExistence type="predicted"/>